<accession>A0A133NU13</accession>
<dbReference type="AlphaFoldDB" id="A0A133NU13"/>
<sequence>MFLPITVNRFTYKTYKMYETYILAKAITMLRLGESRDVGNEKR</sequence>
<evidence type="ECO:0000313" key="1">
    <source>
        <dbReference type="EMBL" id="KXA19770.1"/>
    </source>
</evidence>
<dbReference type="EMBL" id="LRQB01000062">
    <property type="protein sequence ID" value="KXA19770.1"/>
    <property type="molecule type" value="Genomic_DNA"/>
</dbReference>
<reference evidence="1 2" key="1">
    <citation type="submission" date="2016-01" db="EMBL/GenBank/DDBJ databases">
        <authorList>
            <person name="Oliw E.H."/>
        </authorList>
    </citation>
    <scope>NUCLEOTIDE SEQUENCE [LARGE SCALE GENOMIC DNA]</scope>
    <source>
        <strain evidence="1 2">PSS_7772B</strain>
    </source>
</reference>
<name>A0A133NU13_GARVA</name>
<proteinExistence type="predicted"/>
<gene>
    <name evidence="1" type="ORF">HMPREF3208_00976</name>
</gene>
<dbReference type="Proteomes" id="UP000070687">
    <property type="component" value="Unassembled WGS sequence"/>
</dbReference>
<evidence type="ECO:0000313" key="2">
    <source>
        <dbReference type="Proteomes" id="UP000070687"/>
    </source>
</evidence>
<comment type="caution">
    <text evidence="1">The sequence shown here is derived from an EMBL/GenBank/DDBJ whole genome shotgun (WGS) entry which is preliminary data.</text>
</comment>
<organism evidence="1 2">
    <name type="scientific">Gardnerella vaginalis</name>
    <dbReference type="NCBI Taxonomy" id="2702"/>
    <lineage>
        <taxon>Bacteria</taxon>
        <taxon>Bacillati</taxon>
        <taxon>Actinomycetota</taxon>
        <taxon>Actinomycetes</taxon>
        <taxon>Bifidobacteriales</taxon>
        <taxon>Bifidobacteriaceae</taxon>
        <taxon>Gardnerella</taxon>
    </lineage>
</organism>
<protein>
    <submittedName>
        <fullName evidence="1">Uncharacterized protein</fullName>
    </submittedName>
</protein>